<dbReference type="Gene3D" id="2.40.30.10">
    <property type="entry name" value="Translation factors"/>
    <property type="match status" value="1"/>
</dbReference>
<dbReference type="InterPro" id="IPR001433">
    <property type="entry name" value="OxRdtase_FAD/NAD-bd"/>
</dbReference>
<dbReference type="InterPro" id="IPR036010">
    <property type="entry name" value="2Fe-2S_ferredoxin-like_sf"/>
</dbReference>
<dbReference type="InterPro" id="IPR017938">
    <property type="entry name" value="Riboflavin_synthase-like_b-brl"/>
</dbReference>
<dbReference type="SUPFAM" id="SSF63380">
    <property type="entry name" value="Riboflavin synthase domain-like"/>
    <property type="match status" value="1"/>
</dbReference>
<evidence type="ECO:0000256" key="4">
    <source>
        <dbReference type="ARBA" id="ARBA00022723"/>
    </source>
</evidence>
<dbReference type="PROSITE" id="PS51085">
    <property type="entry name" value="2FE2S_FER_2"/>
    <property type="match status" value="1"/>
</dbReference>
<dbReference type="SUPFAM" id="SSF52343">
    <property type="entry name" value="Ferredoxin reductase-like, C-terminal NADP-linked domain"/>
    <property type="match status" value="1"/>
</dbReference>
<dbReference type="STRING" id="477690.SAMN05216474_1984"/>
<dbReference type="GO" id="GO:0046872">
    <property type="term" value="F:metal ion binding"/>
    <property type="evidence" value="ECO:0007669"/>
    <property type="project" value="UniProtKB-KW"/>
</dbReference>
<dbReference type="NCBIfam" id="TIGR02160">
    <property type="entry name" value="PA_CoA_Oxy5"/>
    <property type="match status" value="1"/>
</dbReference>
<dbReference type="InterPro" id="IPR017927">
    <property type="entry name" value="FAD-bd_FR_type"/>
</dbReference>
<dbReference type="Pfam" id="PF00111">
    <property type="entry name" value="Fer2"/>
    <property type="match status" value="1"/>
</dbReference>
<accession>A0A1I7ADR3</accession>
<dbReference type="RefSeq" id="WP_090248972.1">
    <property type="nucleotide sequence ID" value="NZ_FPAS01000003.1"/>
</dbReference>
<evidence type="ECO:0000313" key="12">
    <source>
        <dbReference type="Proteomes" id="UP000236454"/>
    </source>
</evidence>
<evidence type="ECO:0000259" key="10">
    <source>
        <dbReference type="PROSITE" id="PS51384"/>
    </source>
</evidence>
<dbReference type="InterPro" id="IPR050415">
    <property type="entry name" value="MRET"/>
</dbReference>
<keyword evidence="7" id="KW-0408">Iron</keyword>
<reference evidence="11 12" key="1">
    <citation type="submission" date="2016-10" db="EMBL/GenBank/DDBJ databases">
        <authorList>
            <person name="de Groot N.N."/>
        </authorList>
    </citation>
    <scope>NUCLEOTIDE SEQUENCE [LARGE SCALE GENOMIC DNA]</scope>
    <source>
        <strain evidence="11 12">CGMCC 1.7005</strain>
    </source>
</reference>
<dbReference type="GO" id="GO:0051537">
    <property type="term" value="F:2 iron, 2 sulfur cluster binding"/>
    <property type="evidence" value="ECO:0007669"/>
    <property type="project" value="UniProtKB-KW"/>
</dbReference>
<proteinExistence type="predicted"/>
<dbReference type="PROSITE" id="PS51384">
    <property type="entry name" value="FAD_FR"/>
    <property type="match status" value="1"/>
</dbReference>
<protein>
    <submittedName>
        <fullName evidence="11">Ring-1,2-phenylacetyl-CoA epoxidase subunit PaaE</fullName>
    </submittedName>
</protein>
<dbReference type="Pfam" id="PF00970">
    <property type="entry name" value="FAD_binding_6"/>
    <property type="match status" value="1"/>
</dbReference>
<dbReference type="PANTHER" id="PTHR47354:SF8">
    <property type="entry name" value="1,2-PHENYLACETYL-COA EPOXIDASE, SUBUNIT E"/>
    <property type="match status" value="1"/>
</dbReference>
<evidence type="ECO:0000256" key="7">
    <source>
        <dbReference type="ARBA" id="ARBA00023004"/>
    </source>
</evidence>
<sequence length="358" mass="39413">MTPKFHTLKISEVRRETEDAVSVAFEVPSELKEDYNYKAGQYLTLRTTIDGEDLRRSYSICTSPLDGELRVAIKEVPEGKFSGFANKVLKAGDELQVMTPTGHFKLEPDADHQKSYALFAAGSGITPILAIAKTILKAEPNSDVTLFYGNKGFHSIIFREELEALKNVYMNNFRIVHVLSRESLGNKLQKGRIDQDKCINLYNAFLKDTDLDEVFICGPEQMILGVKDAMKALNVPSDKVHYELFTTPGMAMNQAPVKATANEPNVSSMVHIILDGDQIDIALDSTGDNILDAAQKAGADLPFACKGGVCCTCKAKIIEGEAVMDVNYALEKDEVEAGYILTCQSHPTSEKLVVSFDD</sequence>
<evidence type="ECO:0000256" key="2">
    <source>
        <dbReference type="ARBA" id="ARBA00022630"/>
    </source>
</evidence>
<evidence type="ECO:0000256" key="3">
    <source>
        <dbReference type="ARBA" id="ARBA00022714"/>
    </source>
</evidence>
<feature type="domain" description="2Fe-2S ferredoxin-type" evidence="9">
    <location>
        <begin position="268"/>
        <end position="358"/>
    </location>
</feature>
<evidence type="ECO:0000313" key="11">
    <source>
        <dbReference type="EMBL" id="SFT73067.1"/>
    </source>
</evidence>
<evidence type="ECO:0000256" key="8">
    <source>
        <dbReference type="ARBA" id="ARBA00023014"/>
    </source>
</evidence>
<dbReference type="GO" id="GO:0016491">
    <property type="term" value="F:oxidoreductase activity"/>
    <property type="evidence" value="ECO:0007669"/>
    <property type="project" value="UniProtKB-KW"/>
</dbReference>
<dbReference type="OrthoDB" id="9789468at2"/>
<name>A0A1I7ADR3_9FLAO</name>
<dbReference type="PANTHER" id="PTHR47354">
    <property type="entry name" value="NADH OXIDOREDUCTASE HCR"/>
    <property type="match status" value="1"/>
</dbReference>
<dbReference type="InterPro" id="IPR008333">
    <property type="entry name" value="Cbr1-like_FAD-bd_dom"/>
</dbReference>
<keyword evidence="4" id="KW-0479">Metal-binding</keyword>
<dbReference type="InterPro" id="IPR001041">
    <property type="entry name" value="2Fe-2S_ferredoxin-type"/>
</dbReference>
<organism evidence="11 12">
    <name type="scientific">Lishizhenia tianjinensis</name>
    <dbReference type="NCBI Taxonomy" id="477690"/>
    <lineage>
        <taxon>Bacteria</taxon>
        <taxon>Pseudomonadati</taxon>
        <taxon>Bacteroidota</taxon>
        <taxon>Flavobacteriia</taxon>
        <taxon>Flavobacteriales</taxon>
        <taxon>Crocinitomicaceae</taxon>
        <taxon>Lishizhenia</taxon>
    </lineage>
</organism>
<comment type="cofactor">
    <cofactor evidence="1">
        <name>FAD</name>
        <dbReference type="ChEBI" id="CHEBI:57692"/>
    </cofactor>
</comment>
<keyword evidence="3" id="KW-0001">2Fe-2S</keyword>
<gene>
    <name evidence="11" type="ORF">SAMN05216474_1984</name>
</gene>
<keyword evidence="8" id="KW-0411">Iron-sulfur</keyword>
<feature type="domain" description="FAD-binding FR-type" evidence="10">
    <location>
        <begin position="3"/>
        <end position="107"/>
    </location>
</feature>
<dbReference type="InterPro" id="IPR011884">
    <property type="entry name" value="PaaE"/>
</dbReference>
<keyword evidence="12" id="KW-1185">Reference proteome</keyword>
<dbReference type="CDD" id="cd06214">
    <property type="entry name" value="PA_degradation_oxidoreductase_like"/>
    <property type="match status" value="1"/>
</dbReference>
<evidence type="ECO:0000256" key="6">
    <source>
        <dbReference type="ARBA" id="ARBA00023002"/>
    </source>
</evidence>
<keyword evidence="5" id="KW-0274">FAD</keyword>
<dbReference type="Pfam" id="PF00175">
    <property type="entry name" value="NAD_binding_1"/>
    <property type="match status" value="1"/>
</dbReference>
<dbReference type="Gene3D" id="3.40.50.80">
    <property type="entry name" value="Nucleotide-binding domain of ferredoxin-NADP reductase (FNR) module"/>
    <property type="match status" value="1"/>
</dbReference>
<dbReference type="InterPro" id="IPR039261">
    <property type="entry name" value="FNR_nucleotide-bd"/>
</dbReference>
<dbReference type="PRINTS" id="PR00406">
    <property type="entry name" value="CYTB5RDTASE"/>
</dbReference>
<dbReference type="SUPFAM" id="SSF54292">
    <property type="entry name" value="2Fe-2S ferredoxin-like"/>
    <property type="match status" value="1"/>
</dbReference>
<dbReference type="AlphaFoldDB" id="A0A1I7ADR3"/>
<dbReference type="GO" id="GO:0010124">
    <property type="term" value="P:phenylacetate catabolic process"/>
    <property type="evidence" value="ECO:0007669"/>
    <property type="project" value="InterPro"/>
</dbReference>
<dbReference type="GO" id="GO:0050660">
    <property type="term" value="F:flavin adenine dinucleotide binding"/>
    <property type="evidence" value="ECO:0007669"/>
    <property type="project" value="TreeGrafter"/>
</dbReference>
<dbReference type="Proteomes" id="UP000236454">
    <property type="component" value="Unassembled WGS sequence"/>
</dbReference>
<evidence type="ECO:0000259" key="9">
    <source>
        <dbReference type="PROSITE" id="PS51085"/>
    </source>
</evidence>
<dbReference type="InterPro" id="IPR001709">
    <property type="entry name" value="Flavoprot_Pyr_Nucl_cyt_Rdtase"/>
</dbReference>
<dbReference type="EMBL" id="FPAS01000003">
    <property type="protein sequence ID" value="SFT73067.1"/>
    <property type="molecule type" value="Genomic_DNA"/>
</dbReference>
<keyword evidence="2" id="KW-0285">Flavoprotein</keyword>
<dbReference type="CDD" id="cd00207">
    <property type="entry name" value="fer2"/>
    <property type="match status" value="1"/>
</dbReference>
<dbReference type="Gene3D" id="3.10.20.30">
    <property type="match status" value="1"/>
</dbReference>
<dbReference type="InterPro" id="IPR012675">
    <property type="entry name" value="Beta-grasp_dom_sf"/>
</dbReference>
<keyword evidence="6" id="KW-0560">Oxidoreductase</keyword>
<dbReference type="PRINTS" id="PR00371">
    <property type="entry name" value="FPNCR"/>
</dbReference>
<evidence type="ECO:0000256" key="5">
    <source>
        <dbReference type="ARBA" id="ARBA00022827"/>
    </source>
</evidence>
<evidence type="ECO:0000256" key="1">
    <source>
        <dbReference type="ARBA" id="ARBA00001974"/>
    </source>
</evidence>